<dbReference type="Proteomes" id="UP001243623">
    <property type="component" value="Chromosome"/>
</dbReference>
<name>A0A9Y2EQV6_9FIRM</name>
<feature type="domain" description="ATPase AAA-type core" evidence="1">
    <location>
        <begin position="27"/>
        <end position="310"/>
    </location>
</feature>
<dbReference type="EMBL" id="CP120678">
    <property type="protein sequence ID" value="WIW70442.1"/>
    <property type="molecule type" value="Genomic_DNA"/>
</dbReference>
<dbReference type="AlphaFoldDB" id="A0A9Y2EQV6"/>
<dbReference type="SUPFAM" id="SSF52540">
    <property type="entry name" value="P-loop containing nucleoside triphosphate hydrolases"/>
    <property type="match status" value="1"/>
</dbReference>
<dbReference type="GO" id="GO:0005524">
    <property type="term" value="F:ATP binding"/>
    <property type="evidence" value="ECO:0007669"/>
    <property type="project" value="InterPro"/>
</dbReference>
<accession>A0A9Y2EQV6</accession>
<dbReference type="PANTHER" id="PTHR43581:SF4">
    <property type="entry name" value="ATP_GTP PHOSPHATASE"/>
    <property type="match status" value="1"/>
</dbReference>
<evidence type="ECO:0000313" key="3">
    <source>
        <dbReference type="Proteomes" id="UP001243623"/>
    </source>
</evidence>
<dbReference type="InterPro" id="IPR027417">
    <property type="entry name" value="P-loop_NTPase"/>
</dbReference>
<reference evidence="2" key="1">
    <citation type="submission" date="2023-03" db="EMBL/GenBank/DDBJ databases">
        <title>Selenobaculum gbiensis gen. nov. sp. nov., a new bacterium isolated from the gut microbiota of IBD patient.</title>
        <authorList>
            <person name="Yeo S."/>
            <person name="Park H."/>
            <person name="Huh C.S."/>
        </authorList>
    </citation>
    <scope>NUCLEOTIDE SEQUENCE</scope>
    <source>
        <strain evidence="2">ICN-92133</strain>
    </source>
</reference>
<dbReference type="PANTHER" id="PTHR43581">
    <property type="entry name" value="ATP/GTP PHOSPHATASE"/>
    <property type="match status" value="1"/>
</dbReference>
<dbReference type="InterPro" id="IPR003959">
    <property type="entry name" value="ATPase_AAA_core"/>
</dbReference>
<dbReference type="RefSeq" id="WP_147669684.1">
    <property type="nucleotide sequence ID" value="NZ_CP120678.1"/>
</dbReference>
<dbReference type="GO" id="GO:0016887">
    <property type="term" value="F:ATP hydrolysis activity"/>
    <property type="evidence" value="ECO:0007669"/>
    <property type="project" value="InterPro"/>
</dbReference>
<protein>
    <submittedName>
        <fullName evidence="2">AAA family ATPase</fullName>
    </submittedName>
</protein>
<dbReference type="Pfam" id="PF13304">
    <property type="entry name" value="AAA_21"/>
    <property type="match status" value="1"/>
</dbReference>
<dbReference type="KEGG" id="sgbi:P3F81_11205"/>
<gene>
    <name evidence="2" type="ORF">P3F81_11205</name>
</gene>
<keyword evidence="3" id="KW-1185">Reference proteome</keyword>
<dbReference type="Gene3D" id="3.40.50.300">
    <property type="entry name" value="P-loop containing nucleotide triphosphate hydrolases"/>
    <property type="match status" value="1"/>
</dbReference>
<evidence type="ECO:0000259" key="1">
    <source>
        <dbReference type="Pfam" id="PF13304"/>
    </source>
</evidence>
<sequence length="358" mass="41317">MAVHISDLLIDTYRGIKNLEMHNLSDINIITGDNNCGKTSIMEVFKNLNNINDINTWLDDIRGGHHKMLPYDVMENLFNIDSDRKELSYGVKKAISKEFLSLRLEAVREVSILSKNELREIASFPNDYNKEVCRFSYRIYCNNLCEKKGMVYNFPTPNIRGGNNSKKLTLVKVKYISPVEHITGDVYLPKVLDSGELYQEMLALLKEFDKNIISINTEKINHPYRNRKVYKVLVKGQKKELPLDVYGDGMKKAIFLMNAVVIAKDGILLLDEFETAIHPSEMNKVFSWILKTCQRFNIQLFLTSHSKEAIDKLLKCVPEFQNMIRVITLYKKENETVARVLEGREAIEAQDDLGLELR</sequence>
<dbReference type="InterPro" id="IPR051396">
    <property type="entry name" value="Bact_Antivir_Def_Nuclease"/>
</dbReference>
<proteinExistence type="predicted"/>
<organism evidence="2 3">
    <name type="scientific">Selenobaculum gibii</name>
    <dbReference type="NCBI Taxonomy" id="3054208"/>
    <lineage>
        <taxon>Bacteria</taxon>
        <taxon>Bacillati</taxon>
        <taxon>Bacillota</taxon>
        <taxon>Negativicutes</taxon>
        <taxon>Selenomonadales</taxon>
        <taxon>Selenomonadaceae</taxon>
        <taxon>Selenobaculum</taxon>
    </lineage>
</organism>
<evidence type="ECO:0000313" key="2">
    <source>
        <dbReference type="EMBL" id="WIW70442.1"/>
    </source>
</evidence>